<dbReference type="InterPro" id="IPR007138">
    <property type="entry name" value="ABM_dom"/>
</dbReference>
<dbReference type="Pfam" id="PF03992">
    <property type="entry name" value="ABM"/>
    <property type="match status" value="1"/>
</dbReference>
<dbReference type="PANTHER" id="PTHR37811">
    <property type="entry name" value="BLL5343 PROTEIN"/>
    <property type="match status" value="1"/>
</dbReference>
<protein>
    <recommendedName>
        <fullName evidence="1">ABM domain-containing protein</fullName>
    </recommendedName>
</protein>
<organism evidence="2">
    <name type="scientific">marine metagenome</name>
    <dbReference type="NCBI Taxonomy" id="408172"/>
    <lineage>
        <taxon>unclassified sequences</taxon>
        <taxon>metagenomes</taxon>
        <taxon>ecological metagenomes</taxon>
    </lineage>
</organism>
<gene>
    <name evidence="2" type="ORF">METZ01_LOCUS100420</name>
</gene>
<accession>A0A381W4V7</accession>
<feature type="domain" description="ABM" evidence="1">
    <location>
        <begin position="32"/>
        <end position="85"/>
    </location>
</feature>
<proteinExistence type="predicted"/>
<sequence>MSFAGTPEPPYYAVIFTTMRVNDPNDGYAEMSERLEKMVCDQPGYIGMESVRKNNGYGITVCYWIDEASITNWKNNLEHQDAQEKGRADWYKNYFLRIAKVERDNETI</sequence>
<name>A0A381W4V7_9ZZZZ</name>
<dbReference type="InterPro" id="IPR011008">
    <property type="entry name" value="Dimeric_a/b-barrel"/>
</dbReference>
<reference evidence="2" key="1">
    <citation type="submission" date="2018-05" db="EMBL/GenBank/DDBJ databases">
        <authorList>
            <person name="Lanie J.A."/>
            <person name="Ng W.-L."/>
            <person name="Kazmierczak K.M."/>
            <person name="Andrzejewski T.M."/>
            <person name="Davidsen T.M."/>
            <person name="Wayne K.J."/>
            <person name="Tettelin H."/>
            <person name="Glass J.I."/>
            <person name="Rusch D."/>
            <person name="Podicherti R."/>
            <person name="Tsui H.-C.T."/>
            <person name="Winkler M.E."/>
        </authorList>
    </citation>
    <scope>NUCLEOTIDE SEQUENCE</scope>
</reference>
<dbReference type="SUPFAM" id="SSF54909">
    <property type="entry name" value="Dimeric alpha+beta barrel"/>
    <property type="match status" value="1"/>
</dbReference>
<dbReference type="Gene3D" id="3.30.70.100">
    <property type="match status" value="1"/>
</dbReference>
<evidence type="ECO:0000313" key="2">
    <source>
        <dbReference type="EMBL" id="SVA47566.1"/>
    </source>
</evidence>
<dbReference type="PANTHER" id="PTHR37811:SF2">
    <property type="entry name" value="ABM DOMAIN-CONTAINING PROTEIN"/>
    <property type="match status" value="1"/>
</dbReference>
<dbReference type="AlphaFoldDB" id="A0A381W4V7"/>
<dbReference type="EMBL" id="UINC01010716">
    <property type="protein sequence ID" value="SVA47566.1"/>
    <property type="molecule type" value="Genomic_DNA"/>
</dbReference>
<dbReference type="InterPro" id="IPR052936">
    <property type="entry name" value="Jasmonate_Hydroxylase-like"/>
</dbReference>
<evidence type="ECO:0000259" key="1">
    <source>
        <dbReference type="Pfam" id="PF03992"/>
    </source>
</evidence>